<dbReference type="Proteomes" id="UP000195326">
    <property type="component" value="Unassembled WGS sequence"/>
</dbReference>
<dbReference type="STRING" id="501571.GCA_900143195_01483"/>
<dbReference type="RefSeq" id="WP_016149036.1">
    <property type="nucleotide sequence ID" value="NZ_CABKSA010000003.1"/>
</dbReference>
<dbReference type="SUPFAM" id="SSF53146">
    <property type="entry name" value="Nitrogenase accessory factor-like"/>
    <property type="match status" value="1"/>
</dbReference>
<dbReference type="Proteomes" id="UP000195897">
    <property type="component" value="Unassembled WGS sequence"/>
</dbReference>
<dbReference type="EMBL" id="NFKL01000002">
    <property type="protein sequence ID" value="OUP60434.1"/>
    <property type="molecule type" value="Genomic_DNA"/>
</dbReference>
<gene>
    <name evidence="3" type="ORF">B5F15_01645</name>
    <name evidence="2" type="ORF">B5F17_06945</name>
</gene>
<evidence type="ECO:0000313" key="4">
    <source>
        <dbReference type="Proteomes" id="UP000195326"/>
    </source>
</evidence>
<dbReference type="AlphaFoldDB" id="A0A1Y4L8A8"/>
<feature type="domain" description="Dinitrogenase iron-molybdenum cofactor biosynthesis" evidence="1">
    <location>
        <begin position="10"/>
        <end position="95"/>
    </location>
</feature>
<dbReference type="Pfam" id="PF02579">
    <property type="entry name" value="Nitro_FeMo-Co"/>
    <property type="match status" value="1"/>
</dbReference>
<protein>
    <recommendedName>
        <fullName evidence="1">Dinitrogenase iron-molybdenum cofactor biosynthesis domain-containing protein</fullName>
    </recommendedName>
</protein>
<dbReference type="EMBL" id="NFKK01000006">
    <property type="protein sequence ID" value="OUP52966.1"/>
    <property type="molecule type" value="Genomic_DNA"/>
</dbReference>
<comment type="caution">
    <text evidence="2">The sequence shown here is derived from an EMBL/GenBank/DDBJ whole genome shotgun (WGS) entry which is preliminary data.</text>
</comment>
<evidence type="ECO:0000313" key="2">
    <source>
        <dbReference type="EMBL" id="OUP52966.1"/>
    </source>
</evidence>
<reference evidence="2" key="2">
    <citation type="journal article" date="2018" name="BMC Genomics">
        <title>Whole genome sequencing and function prediction of 133 gut anaerobes isolated from chicken caecum in pure cultures.</title>
        <authorList>
            <person name="Medvecky M."/>
            <person name="Cejkova D."/>
            <person name="Polansky O."/>
            <person name="Karasova D."/>
            <person name="Kubasova T."/>
            <person name="Cizek A."/>
            <person name="Rychlik I."/>
        </authorList>
    </citation>
    <scope>NUCLEOTIDE SEQUENCE</scope>
    <source>
        <strain evidence="3">An179</strain>
        <strain evidence="2">An180</strain>
    </source>
</reference>
<evidence type="ECO:0000313" key="3">
    <source>
        <dbReference type="EMBL" id="OUP60434.1"/>
    </source>
</evidence>
<dbReference type="Gene3D" id="3.30.420.130">
    <property type="entry name" value="Dinitrogenase iron-molybdenum cofactor biosynthesis domain"/>
    <property type="match status" value="1"/>
</dbReference>
<reference evidence="4 5" key="1">
    <citation type="submission" date="2017-04" db="EMBL/GenBank/DDBJ databases">
        <title>Function of individual gut microbiota members based on whole genome sequencing of pure cultures obtained from chicken caecum.</title>
        <authorList>
            <person name="Medvecky M."/>
            <person name="Cejkova D."/>
            <person name="Polansky O."/>
            <person name="Karasova D."/>
            <person name="Kubasova T."/>
            <person name="Cizek A."/>
            <person name="Rychlik I."/>
        </authorList>
    </citation>
    <scope>NUCLEOTIDE SEQUENCE [LARGE SCALE GENOMIC DNA]</scope>
    <source>
        <strain evidence="4">An179</strain>
        <strain evidence="5">An180</strain>
    </source>
</reference>
<dbReference type="PANTHER" id="PTHR42983">
    <property type="entry name" value="DINITROGENASE IRON-MOLYBDENUM COFACTOR PROTEIN-RELATED"/>
    <property type="match status" value="1"/>
</dbReference>
<organism evidence="2 5">
    <name type="scientific">Butyricicoccus pullicaecorum</name>
    <dbReference type="NCBI Taxonomy" id="501571"/>
    <lineage>
        <taxon>Bacteria</taxon>
        <taxon>Bacillati</taxon>
        <taxon>Bacillota</taxon>
        <taxon>Clostridia</taxon>
        <taxon>Eubacteriales</taxon>
        <taxon>Butyricicoccaceae</taxon>
        <taxon>Butyricicoccus</taxon>
    </lineage>
</organism>
<proteinExistence type="predicted"/>
<evidence type="ECO:0000313" key="5">
    <source>
        <dbReference type="Proteomes" id="UP000195897"/>
    </source>
</evidence>
<dbReference type="PANTHER" id="PTHR42983:SF1">
    <property type="entry name" value="IRON-MOLYBDENUM PROTEIN"/>
    <property type="match status" value="1"/>
</dbReference>
<name>A0A1Y4L8A8_9FIRM</name>
<accession>A0A1Y4L8A8</accession>
<dbReference type="InterPro" id="IPR036105">
    <property type="entry name" value="DiNase_FeMo-co_biosyn_sf"/>
</dbReference>
<evidence type="ECO:0000259" key="1">
    <source>
        <dbReference type="Pfam" id="PF02579"/>
    </source>
</evidence>
<sequence length="147" mass="15516">MKIAIAYADGVVASDLGVCQQFLIVTAENGQPTAKELVDCPGEGHIRLLSFVGHYAVDVLICGQLGIASRNALEMLGVLLVPGVTGSAEEAAAKFLVGEKQGDDTVLRMCREEDPDDPMACMHDCSKCAGCGPIKVDLDKLDLPEVK</sequence>
<dbReference type="InterPro" id="IPR003731">
    <property type="entry name" value="Di-Nase_FeMo-co_biosynth"/>
</dbReference>